<evidence type="ECO:0000313" key="1">
    <source>
        <dbReference type="EMBL" id="MBE1613034.1"/>
    </source>
</evidence>
<dbReference type="Gene3D" id="3.20.20.140">
    <property type="entry name" value="Metal-dependent hydrolases"/>
    <property type="match status" value="1"/>
</dbReference>
<protein>
    <submittedName>
        <fullName evidence="1">Uncharacterized protein</fullName>
    </submittedName>
</protein>
<dbReference type="InterPro" id="IPR016195">
    <property type="entry name" value="Pol/histidinol_Pase-like"/>
</dbReference>
<reference evidence="1" key="1">
    <citation type="submission" date="2020-10" db="EMBL/GenBank/DDBJ databases">
        <title>Sequencing the genomes of 1000 actinobacteria strains.</title>
        <authorList>
            <person name="Klenk H.-P."/>
        </authorList>
    </citation>
    <scope>NUCLEOTIDE SEQUENCE</scope>
    <source>
        <strain evidence="1">DSM 45354</strain>
    </source>
</reference>
<gene>
    <name evidence="1" type="ORF">HEB94_009882</name>
</gene>
<comment type="caution">
    <text evidence="1">The sequence shown here is derived from an EMBL/GenBank/DDBJ whole genome shotgun (WGS) entry which is preliminary data.</text>
</comment>
<dbReference type="EMBL" id="JADBEM010000001">
    <property type="protein sequence ID" value="MBE1613034.1"/>
    <property type="molecule type" value="Genomic_DNA"/>
</dbReference>
<dbReference type="InterPro" id="IPR006311">
    <property type="entry name" value="TAT_signal"/>
</dbReference>
<dbReference type="PROSITE" id="PS51318">
    <property type="entry name" value="TAT"/>
    <property type="match status" value="1"/>
</dbReference>
<name>A0A927N6G5_9ACTN</name>
<dbReference type="AlphaFoldDB" id="A0A927N6G5"/>
<dbReference type="SUPFAM" id="SSF89550">
    <property type="entry name" value="PHP domain-like"/>
    <property type="match status" value="1"/>
</dbReference>
<proteinExistence type="predicted"/>
<dbReference type="RefSeq" id="WP_192755969.1">
    <property type="nucleotide sequence ID" value="NZ_BAABJL010000128.1"/>
</dbReference>
<organism evidence="1 2">
    <name type="scientific">Actinopolymorpha pittospori</name>
    <dbReference type="NCBI Taxonomy" id="648752"/>
    <lineage>
        <taxon>Bacteria</taxon>
        <taxon>Bacillati</taxon>
        <taxon>Actinomycetota</taxon>
        <taxon>Actinomycetes</taxon>
        <taxon>Propionibacteriales</taxon>
        <taxon>Actinopolymorphaceae</taxon>
        <taxon>Actinopolymorpha</taxon>
    </lineage>
</organism>
<sequence>MAAKDVSRRRVLGTGLGLGIAAAVGGGELPSAFAATATPAVQPSAYEPVSMVLHTHSCFSEGGSYAEGGGGASMLSQLDQVTKNNIDVVWWTDHDWRMEAYGYYDGIAFDGTNEDGGLAWSVQNEGTVTGATHAFVADPHSPNEEGKAMRVAATGPSAQWGVSYLFGKPGNSFYSTNLSDTTLTIDVLGEKIGPDAELVVQVETSYRPTIAGRPAGVYVLEYRVGTTATRVLEKPLTGVVSVPVEDGWQTLTMHLLDDIKAFWPDIIAEDSGLARLRFGVRARNNATAQAVFDHLQIDRTRDPLRWPVKLQRKLMKEYAKQYPNVTQLLAAEVSMVRHLNVFMEHFELYPYPDKGKAPSLDNSVAGTEKVVKWYQERGAIVQYNHPDINPTEFVQTRALGTDMTEVADYGGNFDVIHDRVNQYDAAARNAIFLTATSQVDDHAGRNWANKAHLYTTSVWSPSKKAKDLIAALRSGQAWWFHQELWPTARLDLNVDGRRAMGRVIRTTAASVPVEVVVQNLPADFTVQVVVGLCDRTGASTPSIEKHAFAADAFAQGSMTFDLERGQGSYLRVEVYDSEDVLVGFGNPLWVLSPRDDVDVPLARRFSYVAR</sequence>
<dbReference type="Proteomes" id="UP000638648">
    <property type="component" value="Unassembled WGS sequence"/>
</dbReference>
<accession>A0A927N6G5</accession>
<keyword evidence="2" id="KW-1185">Reference proteome</keyword>
<evidence type="ECO:0000313" key="2">
    <source>
        <dbReference type="Proteomes" id="UP000638648"/>
    </source>
</evidence>